<comment type="caution">
    <text evidence="1">The sequence shown here is derived from an EMBL/GenBank/DDBJ whole genome shotgun (WGS) entry which is preliminary data.</text>
</comment>
<gene>
    <name evidence="1" type="ORF">BWY04_00166</name>
</gene>
<reference evidence="1" key="1">
    <citation type="submission" date="2017-02" db="EMBL/GenBank/DDBJ databases">
        <title>Delving into the versatile metabolic prowess of the omnipresent phylum Bacteroidetes.</title>
        <authorList>
            <person name="Nobu M.K."/>
            <person name="Mei R."/>
            <person name="Narihiro T."/>
            <person name="Kuroda K."/>
            <person name="Liu W.-T."/>
        </authorList>
    </citation>
    <scope>NUCLEOTIDE SEQUENCE</scope>
    <source>
        <strain evidence="1">ADurb.Bin160</strain>
    </source>
</reference>
<dbReference type="EMBL" id="MWDB01000002">
    <property type="protein sequence ID" value="OQB42468.1"/>
    <property type="molecule type" value="Genomic_DNA"/>
</dbReference>
<evidence type="ECO:0000313" key="1">
    <source>
        <dbReference type="EMBL" id="OQB42468.1"/>
    </source>
</evidence>
<dbReference type="AlphaFoldDB" id="A0A1V5ZQY5"/>
<dbReference type="Proteomes" id="UP000485621">
    <property type="component" value="Unassembled WGS sequence"/>
</dbReference>
<name>A0A1V5ZQY5_9BACT</name>
<sequence>MLHATQGIKHLGNQNLVQEVTIRDNQRKTHKAVVNENNSTYTYIDLN</sequence>
<organism evidence="1">
    <name type="scientific">candidate division CPR1 bacterium ADurb.Bin160</name>
    <dbReference type="NCBI Taxonomy" id="1852826"/>
    <lineage>
        <taxon>Bacteria</taxon>
        <taxon>candidate division CPR1</taxon>
    </lineage>
</organism>
<proteinExistence type="predicted"/>
<protein>
    <submittedName>
        <fullName evidence="1">Uncharacterized protein</fullName>
    </submittedName>
</protein>
<accession>A0A1V5ZQY5</accession>